<accession>A0A381SE33</accession>
<dbReference type="EMBL" id="UINC01002993">
    <property type="protein sequence ID" value="SVA02325.1"/>
    <property type="molecule type" value="Genomic_DNA"/>
</dbReference>
<organism evidence="1">
    <name type="scientific">marine metagenome</name>
    <dbReference type="NCBI Taxonomy" id="408172"/>
    <lineage>
        <taxon>unclassified sequences</taxon>
        <taxon>metagenomes</taxon>
        <taxon>ecological metagenomes</taxon>
    </lineage>
</organism>
<sequence>MFTKLALAIVFITTTTSVFAFEISGDSAAIDMRVTSIISHETGSTITGRGTVEGYGKVWVTLELTSSDNNRSQGVLGGQGRALLDDGSMVGSPFMGNWSRAGHLVTVHFLDNVSNGAQNFVKWTLDLREETIKGVYYAIK</sequence>
<gene>
    <name evidence="1" type="ORF">METZ01_LOCUS55179</name>
</gene>
<reference evidence="1" key="1">
    <citation type="submission" date="2018-05" db="EMBL/GenBank/DDBJ databases">
        <authorList>
            <person name="Lanie J.A."/>
            <person name="Ng W.-L."/>
            <person name="Kazmierczak K.M."/>
            <person name="Andrzejewski T.M."/>
            <person name="Davidsen T.M."/>
            <person name="Wayne K.J."/>
            <person name="Tettelin H."/>
            <person name="Glass J.I."/>
            <person name="Rusch D."/>
            <person name="Podicherti R."/>
            <person name="Tsui H.-C.T."/>
            <person name="Winkler M.E."/>
        </authorList>
    </citation>
    <scope>NUCLEOTIDE SEQUENCE</scope>
</reference>
<evidence type="ECO:0000313" key="1">
    <source>
        <dbReference type="EMBL" id="SVA02325.1"/>
    </source>
</evidence>
<protein>
    <submittedName>
        <fullName evidence="1">Uncharacterized protein</fullName>
    </submittedName>
</protein>
<name>A0A381SE33_9ZZZZ</name>
<proteinExistence type="predicted"/>
<dbReference type="AlphaFoldDB" id="A0A381SE33"/>